<dbReference type="EMBL" id="VSWD01000010">
    <property type="protein sequence ID" value="KAK3090881.1"/>
    <property type="molecule type" value="Genomic_DNA"/>
</dbReference>
<keyword evidence="6 10" id="KW-0256">Endoplasmic reticulum</keyword>
<keyword evidence="9" id="KW-0325">Glycoprotein</keyword>
<organism evidence="11 12">
    <name type="scientific">Pinctada imbricata</name>
    <name type="common">Atlantic pearl-oyster</name>
    <name type="synonym">Pinctada martensii</name>
    <dbReference type="NCBI Taxonomy" id="66713"/>
    <lineage>
        <taxon>Eukaryota</taxon>
        <taxon>Metazoa</taxon>
        <taxon>Spiralia</taxon>
        <taxon>Lophotrochozoa</taxon>
        <taxon>Mollusca</taxon>
        <taxon>Bivalvia</taxon>
        <taxon>Autobranchia</taxon>
        <taxon>Pteriomorphia</taxon>
        <taxon>Pterioida</taxon>
        <taxon>Pterioidea</taxon>
        <taxon>Pteriidae</taxon>
        <taxon>Pinctada</taxon>
    </lineage>
</organism>
<dbReference type="Proteomes" id="UP001186944">
    <property type="component" value="Unassembled WGS sequence"/>
</dbReference>
<evidence type="ECO:0000256" key="3">
    <source>
        <dbReference type="ARBA" id="ARBA00010345"/>
    </source>
</evidence>
<evidence type="ECO:0000256" key="8">
    <source>
        <dbReference type="ARBA" id="ARBA00023136"/>
    </source>
</evidence>
<keyword evidence="5" id="KW-0812">Transmembrane</keyword>
<evidence type="ECO:0000256" key="1">
    <source>
        <dbReference type="ARBA" id="ARBA00004389"/>
    </source>
</evidence>
<comment type="pathway">
    <text evidence="2 10">Glycolipid biosynthesis; glycosylphosphatidylinositol-anchor biosynthesis.</text>
</comment>
<evidence type="ECO:0000313" key="12">
    <source>
        <dbReference type="Proteomes" id="UP001186944"/>
    </source>
</evidence>
<dbReference type="AlphaFoldDB" id="A0AA89BR19"/>
<gene>
    <name evidence="11" type="ORF">FSP39_015441</name>
</gene>
<accession>A0AA89BR19</accession>
<evidence type="ECO:0000256" key="10">
    <source>
        <dbReference type="RuleBase" id="RU366056"/>
    </source>
</evidence>
<protein>
    <recommendedName>
        <fullName evidence="10">Phosphatidylinositol-glycan biosynthesis class X protein</fullName>
    </recommendedName>
</protein>
<dbReference type="GO" id="GO:0006506">
    <property type="term" value="P:GPI anchor biosynthetic process"/>
    <property type="evidence" value="ECO:0007669"/>
    <property type="project" value="UniProtKB-KW"/>
</dbReference>
<keyword evidence="7" id="KW-1133">Transmembrane helix</keyword>
<dbReference type="InterPro" id="IPR013233">
    <property type="entry name" value="PIG-X/PBN1"/>
</dbReference>
<dbReference type="PANTHER" id="PTHR28650">
    <property type="entry name" value="PHOSPHATIDYLINOSITOL-GLYCAN BIOSYNTHESIS CLASS X PROTEIN"/>
    <property type="match status" value="1"/>
</dbReference>
<keyword evidence="12" id="KW-1185">Reference proteome</keyword>
<dbReference type="GO" id="GO:0005789">
    <property type="term" value="C:endoplasmic reticulum membrane"/>
    <property type="evidence" value="ECO:0007669"/>
    <property type="project" value="UniProtKB-SubCell"/>
</dbReference>
<keyword evidence="4 10" id="KW-0337">GPI-anchor biosynthesis</keyword>
<evidence type="ECO:0000256" key="4">
    <source>
        <dbReference type="ARBA" id="ARBA00022502"/>
    </source>
</evidence>
<feature type="non-terminal residue" evidence="11">
    <location>
        <position position="1"/>
    </location>
</feature>
<comment type="subcellular location">
    <subcellularLocation>
        <location evidence="1 10">Endoplasmic reticulum membrane</location>
        <topology evidence="1 10">Single-pass membrane protein</topology>
    </subcellularLocation>
</comment>
<evidence type="ECO:0000256" key="2">
    <source>
        <dbReference type="ARBA" id="ARBA00004687"/>
    </source>
</evidence>
<dbReference type="Pfam" id="PF08320">
    <property type="entry name" value="PIG-X"/>
    <property type="match status" value="1"/>
</dbReference>
<dbReference type="PANTHER" id="PTHR28650:SF1">
    <property type="entry name" value="PHOSPHATIDYLINOSITOL-GLYCAN BIOSYNTHESIS CLASS X PROTEIN"/>
    <property type="match status" value="1"/>
</dbReference>
<dbReference type="InterPro" id="IPR040039">
    <property type="entry name" value="PIGX"/>
</dbReference>
<reference evidence="11" key="1">
    <citation type="submission" date="2019-08" db="EMBL/GenBank/DDBJ databases">
        <title>The improved chromosome-level genome for the pearl oyster Pinctada fucata martensii using PacBio sequencing and Hi-C.</title>
        <authorList>
            <person name="Zheng Z."/>
        </authorList>
    </citation>
    <scope>NUCLEOTIDE SEQUENCE</scope>
    <source>
        <strain evidence="11">ZZ-2019</strain>
        <tissue evidence="11">Adductor muscle</tissue>
    </source>
</reference>
<sequence length="141" mass="16029">RELTSRIKIPISLFKNTNGCVCMLKETLPSSVYVDYYELKADKSHLKGSQVICPNVDTEKPEYLSEPTDVSVITPVLYQDGDSMVTNVTLPFHIRYHAPGRDKERKVTIKINNPRLLVHCQNGNMYGIFISTVEETNFAHI</sequence>
<name>A0AA89BR19_PINIB</name>
<comment type="caution">
    <text evidence="11">The sequence shown here is derived from an EMBL/GenBank/DDBJ whole genome shotgun (WGS) entry which is preliminary data.</text>
</comment>
<evidence type="ECO:0000256" key="6">
    <source>
        <dbReference type="ARBA" id="ARBA00022824"/>
    </source>
</evidence>
<evidence type="ECO:0000256" key="7">
    <source>
        <dbReference type="ARBA" id="ARBA00022989"/>
    </source>
</evidence>
<evidence type="ECO:0000313" key="11">
    <source>
        <dbReference type="EMBL" id="KAK3090881.1"/>
    </source>
</evidence>
<evidence type="ECO:0000256" key="5">
    <source>
        <dbReference type="ARBA" id="ARBA00022692"/>
    </source>
</evidence>
<evidence type="ECO:0000256" key="9">
    <source>
        <dbReference type="ARBA" id="ARBA00023180"/>
    </source>
</evidence>
<keyword evidence="8" id="KW-0472">Membrane</keyword>
<comment type="function">
    <text evidence="10">Stabilizing subunit of the glycosylphosphatidylinositol-mannosyltransferase I complex which catalyzes the transfer of the first mannose, via an alpha-1,4 bond from a dolichol-phosphate-mannose (Dol-P-Man) to the glucosaminyl acyl phosphatidylinositol (GlcN-(acyl)PI) intermediate to generate alpha-D-Man-(1-&gt;4)-alpha-D-GlcN-(1-&gt;6)-(1-radyl,2-acyl-sn-glycero-3-phospho)-2-acyl-inositol and participates in the sixth step of the glycosylphosphatidylinositol-anchor biosynthesis. Probably acts by stabilizing the mannosyltransferase PIGM.</text>
</comment>
<comment type="similarity">
    <text evidence="3 10">Belongs to the PIGX family.</text>
</comment>
<proteinExistence type="inferred from homology"/>